<dbReference type="OrthoDB" id="68020at2759"/>
<protein>
    <recommendedName>
        <fullName evidence="2">Transcription factor tau subunit sfc3/Tfc3 C-terminal domain-containing protein</fullName>
    </recommendedName>
</protein>
<dbReference type="HOGENOM" id="CLU_950562_0_0_1"/>
<dbReference type="Proteomes" id="UP000027361">
    <property type="component" value="Unassembled WGS sequence"/>
</dbReference>
<organism evidence="3 4">
    <name type="scientific">Tilletiaria anomala (strain ATCC 24038 / CBS 436.72 / UBC 951)</name>
    <dbReference type="NCBI Taxonomy" id="1037660"/>
    <lineage>
        <taxon>Eukaryota</taxon>
        <taxon>Fungi</taxon>
        <taxon>Dikarya</taxon>
        <taxon>Basidiomycota</taxon>
        <taxon>Ustilaginomycotina</taxon>
        <taxon>Exobasidiomycetes</taxon>
        <taxon>Georgefischeriales</taxon>
        <taxon>Tilletiariaceae</taxon>
        <taxon>Tilletiaria</taxon>
    </lineage>
</organism>
<dbReference type="GeneID" id="25261640"/>
<dbReference type="RefSeq" id="XP_013242398.1">
    <property type="nucleotide sequence ID" value="XM_013386944.1"/>
</dbReference>
<dbReference type="AlphaFoldDB" id="A0A066VP66"/>
<feature type="region of interest" description="Disordered" evidence="1">
    <location>
        <begin position="145"/>
        <end position="167"/>
    </location>
</feature>
<evidence type="ECO:0000313" key="4">
    <source>
        <dbReference type="Proteomes" id="UP000027361"/>
    </source>
</evidence>
<dbReference type="InParanoid" id="A0A066VP66"/>
<evidence type="ECO:0000256" key="1">
    <source>
        <dbReference type="SAM" id="MobiDB-lite"/>
    </source>
</evidence>
<gene>
    <name evidence="3" type="ORF">K437DRAFT_151138</name>
</gene>
<reference evidence="3 4" key="1">
    <citation type="submission" date="2014-05" db="EMBL/GenBank/DDBJ databases">
        <title>Draft genome sequence of a rare smut relative, Tilletiaria anomala UBC 951.</title>
        <authorList>
            <consortium name="DOE Joint Genome Institute"/>
            <person name="Toome M."/>
            <person name="Kuo A."/>
            <person name="Henrissat B."/>
            <person name="Lipzen A."/>
            <person name="Tritt A."/>
            <person name="Yoshinaga Y."/>
            <person name="Zane M."/>
            <person name="Barry K."/>
            <person name="Grigoriev I.V."/>
            <person name="Spatafora J.W."/>
            <person name="Aimea M.C."/>
        </authorList>
    </citation>
    <scope>NUCLEOTIDE SEQUENCE [LARGE SCALE GENOMIC DNA]</scope>
    <source>
        <strain evidence="3 4">UBC 951</strain>
    </source>
</reference>
<evidence type="ECO:0000259" key="2">
    <source>
        <dbReference type="Pfam" id="PF20222"/>
    </source>
</evidence>
<name>A0A066VP66_TILAU</name>
<evidence type="ECO:0000313" key="3">
    <source>
        <dbReference type="EMBL" id="KDN43537.1"/>
    </source>
</evidence>
<dbReference type="EMBL" id="JMSN01000060">
    <property type="protein sequence ID" value="KDN43537.1"/>
    <property type="molecule type" value="Genomic_DNA"/>
</dbReference>
<dbReference type="Pfam" id="PF20222">
    <property type="entry name" value="DUF6581"/>
    <property type="match status" value="1"/>
</dbReference>
<accession>A0A066VP66</accession>
<keyword evidence="4" id="KW-1185">Reference proteome</keyword>
<sequence length="293" mass="33956">MIEKYMIIADDKFWERGNELQELADALGAPTWALKQFFEKRIKEPNFTQRTRNVFQDLAAEDRKIVRARIGLKASTVKRQRREWFNNRLEEALDQFPAAREERDFLEKHLSAHRAKWIAGALDVTIGDMRIMIKTSVRKAADSVHRRKGKLASKTPRTKGPLDGPAKRACRTAAPGDFQWTPQIDEVLRDCAAILRARHVARGHRRVNWSAIAQVFSHFRNPSMECKRRLEHLQEVHVGEVEYLAALQAEWMRVWKKHAGTPALPDDDPRDVVNFDLRAHVLFLRKNVDKDAV</sequence>
<feature type="domain" description="Transcription factor tau subunit sfc3/Tfc3 C-terminal" evidence="2">
    <location>
        <begin position="177"/>
        <end position="290"/>
    </location>
</feature>
<dbReference type="InterPro" id="IPR046488">
    <property type="entry name" value="Sfc3/Tfc3_C"/>
</dbReference>
<proteinExistence type="predicted"/>
<comment type="caution">
    <text evidence="3">The sequence shown here is derived from an EMBL/GenBank/DDBJ whole genome shotgun (WGS) entry which is preliminary data.</text>
</comment>
<dbReference type="STRING" id="1037660.A0A066VP66"/>